<dbReference type="EMBL" id="OCNF01000018">
    <property type="protein sequence ID" value="SOD69735.1"/>
    <property type="molecule type" value="Genomic_DNA"/>
</dbReference>
<gene>
    <name evidence="1" type="ORF">SAMN02746062_01812</name>
</gene>
<evidence type="ECO:0000313" key="2">
    <source>
        <dbReference type="Proteomes" id="UP000219669"/>
    </source>
</evidence>
<organism evidence="1 2">
    <name type="scientific">Alysiella filiformis DSM 16848</name>
    <dbReference type="NCBI Taxonomy" id="1120981"/>
    <lineage>
        <taxon>Bacteria</taxon>
        <taxon>Pseudomonadati</taxon>
        <taxon>Pseudomonadota</taxon>
        <taxon>Betaproteobacteria</taxon>
        <taxon>Neisseriales</taxon>
        <taxon>Neisseriaceae</taxon>
        <taxon>Alysiella</taxon>
    </lineage>
</organism>
<dbReference type="RefSeq" id="WP_097114797.1">
    <property type="nucleotide sequence ID" value="NZ_CP083931.1"/>
</dbReference>
<name>A0A286EFM9_9NEIS</name>
<evidence type="ECO:0000313" key="1">
    <source>
        <dbReference type="EMBL" id="SOD69735.1"/>
    </source>
</evidence>
<dbReference type="OrthoDB" id="8613175at2"/>
<sequence>MYIHPDFSGNNIAIDTEKSLPILIGTTLLHRQDLIELSGAPNHAQIHINQNAPDCCILSVSHDFFAQKSIRFIICEDDEISLYLYNLQLELKPEHQKRLLATFAFLQQVNAAFRLGFSKIKLEAAGDCRDEQYNGYYTWARLGFTMPLSDDFRLPDNALHAKEVADLMQNENHIAWWKENGQGGEMEFDLHKNSKSFKVLEYYLESKGILSCLQL</sequence>
<proteinExistence type="predicted"/>
<dbReference type="AlphaFoldDB" id="A0A286EFM9"/>
<accession>A0A286EFM9</accession>
<keyword evidence="2" id="KW-1185">Reference proteome</keyword>
<dbReference type="Proteomes" id="UP000219669">
    <property type="component" value="Unassembled WGS sequence"/>
</dbReference>
<reference evidence="1 2" key="1">
    <citation type="submission" date="2017-09" db="EMBL/GenBank/DDBJ databases">
        <authorList>
            <person name="Ehlers B."/>
            <person name="Leendertz F.H."/>
        </authorList>
    </citation>
    <scope>NUCLEOTIDE SEQUENCE [LARGE SCALE GENOMIC DNA]</scope>
    <source>
        <strain evidence="1 2">DSM 16848</strain>
    </source>
</reference>
<protein>
    <submittedName>
        <fullName evidence="1">Uncharacterized protein</fullName>
    </submittedName>
</protein>